<dbReference type="Ensembl" id="ENSAPOT00000034942.1">
    <property type="protein sequence ID" value="ENSAPOP00000034137.1"/>
    <property type="gene ID" value="ENSAPOG00000023177.1"/>
</dbReference>
<proteinExistence type="predicted"/>
<dbReference type="InParanoid" id="A0A3Q1H318"/>
<dbReference type="Proteomes" id="UP000257200">
    <property type="component" value="Unplaced"/>
</dbReference>
<evidence type="ECO:0000313" key="1">
    <source>
        <dbReference type="Ensembl" id="ENSAPOP00000034137.1"/>
    </source>
</evidence>
<dbReference type="AlphaFoldDB" id="A0A3Q1H318"/>
<protein>
    <submittedName>
        <fullName evidence="1">Uncharacterized protein</fullName>
    </submittedName>
</protein>
<organism evidence="1 2">
    <name type="scientific">Acanthochromis polyacanthus</name>
    <name type="common">spiny chromis</name>
    <dbReference type="NCBI Taxonomy" id="80966"/>
    <lineage>
        <taxon>Eukaryota</taxon>
        <taxon>Metazoa</taxon>
        <taxon>Chordata</taxon>
        <taxon>Craniata</taxon>
        <taxon>Vertebrata</taxon>
        <taxon>Euteleostomi</taxon>
        <taxon>Actinopterygii</taxon>
        <taxon>Neopterygii</taxon>
        <taxon>Teleostei</taxon>
        <taxon>Neoteleostei</taxon>
        <taxon>Acanthomorphata</taxon>
        <taxon>Ovalentaria</taxon>
        <taxon>Pomacentridae</taxon>
        <taxon>Acanthochromis</taxon>
    </lineage>
</organism>
<keyword evidence="2" id="KW-1185">Reference proteome</keyword>
<name>A0A3Q1H318_9TELE</name>
<sequence length="170" mass="19907">MSKEVQDEGREMQKNSTRIQKNRLLMVCYKKQKVLFRFLDLPERKAKENQIIIEEKSFVPCEDLRGRGGTRRIQTDVTDEEMDLRYESLVLRSENDSHTNLKCNHHASNPAGRQQQQEMNADRSVLVAPRLWRCGRHDKDDDDDNEARMLISRCLSALPFRMTPTSMVIV</sequence>
<reference evidence="1" key="1">
    <citation type="submission" date="2025-08" db="UniProtKB">
        <authorList>
            <consortium name="Ensembl"/>
        </authorList>
    </citation>
    <scope>IDENTIFICATION</scope>
</reference>
<accession>A0A3Q1H318</accession>
<evidence type="ECO:0000313" key="2">
    <source>
        <dbReference type="Proteomes" id="UP000257200"/>
    </source>
</evidence>
<reference evidence="1" key="2">
    <citation type="submission" date="2025-09" db="UniProtKB">
        <authorList>
            <consortium name="Ensembl"/>
        </authorList>
    </citation>
    <scope>IDENTIFICATION</scope>
</reference>
<dbReference type="STRING" id="80966.ENSAPOP00000034137"/>